<gene>
    <name evidence="4" type="ORF">DBR06_SOUSAS27910051</name>
</gene>
<dbReference type="PANTHER" id="PTHR10553:SF26">
    <property type="entry name" value="SMALL NUCLEAR RIBONUCLEOPROTEIN G-RELATED"/>
    <property type="match status" value="1"/>
</dbReference>
<evidence type="ECO:0000313" key="4">
    <source>
        <dbReference type="EMBL" id="TEA38056.1"/>
    </source>
</evidence>
<dbReference type="GO" id="GO:0003723">
    <property type="term" value="F:RNA binding"/>
    <property type="evidence" value="ECO:0007669"/>
    <property type="project" value="TreeGrafter"/>
</dbReference>
<dbReference type="EMBL" id="QWLN02004850">
    <property type="protein sequence ID" value="TEA38056.1"/>
    <property type="molecule type" value="Genomic_DNA"/>
</dbReference>
<keyword evidence="5" id="KW-1185">Reference proteome</keyword>
<keyword evidence="2" id="KW-0687">Ribonucleoprotein</keyword>
<dbReference type="SUPFAM" id="SSF50182">
    <property type="entry name" value="Sm-like ribonucleoproteins"/>
    <property type="match status" value="1"/>
</dbReference>
<feature type="non-terminal residue" evidence="4">
    <location>
        <position position="1"/>
    </location>
</feature>
<protein>
    <recommendedName>
        <fullName evidence="3">Sm domain-containing protein</fullName>
    </recommendedName>
</protein>
<proteinExistence type="inferred from homology"/>
<dbReference type="AlphaFoldDB" id="A0A484GSB2"/>
<evidence type="ECO:0000313" key="5">
    <source>
        <dbReference type="Proteomes" id="UP000295264"/>
    </source>
</evidence>
<dbReference type="GO" id="GO:0043186">
    <property type="term" value="C:P granule"/>
    <property type="evidence" value="ECO:0007669"/>
    <property type="project" value="TreeGrafter"/>
</dbReference>
<evidence type="ECO:0000259" key="3">
    <source>
        <dbReference type="Pfam" id="PF01423"/>
    </source>
</evidence>
<dbReference type="GO" id="GO:0005687">
    <property type="term" value="C:U4 snRNP"/>
    <property type="evidence" value="ECO:0007669"/>
    <property type="project" value="TreeGrafter"/>
</dbReference>
<reference evidence="4 5" key="1">
    <citation type="journal article" date="2018" name="Genomics">
        <title>Molecular footprints of inshore aquatic adaptation in Indo-Pacific humpback dolphin (Sousa chinensis).</title>
        <authorList>
            <person name="Ming Y."/>
            <person name="Jian J."/>
            <person name="Yu F."/>
            <person name="Yu X."/>
            <person name="Wang J."/>
            <person name="Liu W."/>
        </authorList>
    </citation>
    <scope>NUCLEOTIDE SEQUENCE [LARGE SCALE GENOMIC DNA]</scope>
    <source>
        <strain evidence="4">MY-2018</strain>
        <tissue evidence="4">Skin</tissue>
    </source>
</reference>
<dbReference type="Pfam" id="PF01423">
    <property type="entry name" value="LSM"/>
    <property type="match status" value="1"/>
</dbReference>
<dbReference type="GO" id="GO:0034719">
    <property type="term" value="C:SMN-Sm protein complex"/>
    <property type="evidence" value="ECO:0007669"/>
    <property type="project" value="TreeGrafter"/>
</dbReference>
<dbReference type="PANTHER" id="PTHR10553">
    <property type="entry name" value="SMALL NUCLEAR RIBONUCLEOPROTEIN"/>
    <property type="match status" value="1"/>
</dbReference>
<feature type="non-terminal residue" evidence="4">
    <location>
        <position position="52"/>
    </location>
</feature>
<evidence type="ECO:0000256" key="2">
    <source>
        <dbReference type="ARBA" id="ARBA00023274"/>
    </source>
</evidence>
<dbReference type="GO" id="GO:0071004">
    <property type="term" value="C:U2-type prespliceosome"/>
    <property type="evidence" value="ECO:0007669"/>
    <property type="project" value="TreeGrafter"/>
</dbReference>
<dbReference type="GO" id="GO:0005689">
    <property type="term" value="C:U12-type spliceosomal complex"/>
    <property type="evidence" value="ECO:0007669"/>
    <property type="project" value="TreeGrafter"/>
</dbReference>
<dbReference type="InterPro" id="IPR001163">
    <property type="entry name" value="Sm_dom_euk/arc"/>
</dbReference>
<name>A0A484GSB2_SOUCH</name>
<dbReference type="GO" id="GO:0071011">
    <property type="term" value="C:precatalytic spliceosome"/>
    <property type="evidence" value="ECO:0007669"/>
    <property type="project" value="TreeGrafter"/>
</dbReference>
<accession>A0A484GSB2</accession>
<comment type="caution">
    <text evidence="4">The sequence shown here is derived from an EMBL/GenBank/DDBJ whole genome shotgun (WGS) entry which is preliminary data.</text>
</comment>
<dbReference type="InterPro" id="IPR044641">
    <property type="entry name" value="Lsm7/SmG-like"/>
</dbReference>
<organism evidence="4 5">
    <name type="scientific">Sousa chinensis</name>
    <name type="common">Indo-pacific humpbacked dolphin</name>
    <name type="synonym">Steno chinensis</name>
    <dbReference type="NCBI Taxonomy" id="103600"/>
    <lineage>
        <taxon>Eukaryota</taxon>
        <taxon>Metazoa</taxon>
        <taxon>Chordata</taxon>
        <taxon>Craniata</taxon>
        <taxon>Vertebrata</taxon>
        <taxon>Euteleostomi</taxon>
        <taxon>Mammalia</taxon>
        <taxon>Eutheria</taxon>
        <taxon>Laurasiatheria</taxon>
        <taxon>Artiodactyla</taxon>
        <taxon>Whippomorpha</taxon>
        <taxon>Cetacea</taxon>
        <taxon>Odontoceti</taxon>
        <taxon>Delphinidae</taxon>
        <taxon>Sousa</taxon>
    </lineage>
</organism>
<dbReference type="GO" id="GO:0005685">
    <property type="term" value="C:U1 snRNP"/>
    <property type="evidence" value="ECO:0007669"/>
    <property type="project" value="TreeGrafter"/>
</dbReference>
<sequence>IIEKKLSLKLNCGRHVRGILWRSDPFMSPVVDERVEMVTSGQQKNTRMVVIR</sequence>
<dbReference type="GO" id="GO:0005682">
    <property type="term" value="C:U5 snRNP"/>
    <property type="evidence" value="ECO:0007669"/>
    <property type="project" value="TreeGrafter"/>
</dbReference>
<dbReference type="InterPro" id="IPR010920">
    <property type="entry name" value="LSM_dom_sf"/>
</dbReference>
<dbReference type="GO" id="GO:0000398">
    <property type="term" value="P:mRNA splicing, via spliceosome"/>
    <property type="evidence" value="ECO:0007669"/>
    <property type="project" value="TreeGrafter"/>
</dbReference>
<dbReference type="Gene3D" id="2.30.30.100">
    <property type="match status" value="1"/>
</dbReference>
<dbReference type="GO" id="GO:0071013">
    <property type="term" value="C:catalytic step 2 spliceosome"/>
    <property type="evidence" value="ECO:0007669"/>
    <property type="project" value="TreeGrafter"/>
</dbReference>
<dbReference type="Proteomes" id="UP000295264">
    <property type="component" value="Unassembled WGS sequence"/>
</dbReference>
<feature type="domain" description="Sm" evidence="3">
    <location>
        <begin position="2"/>
        <end position="52"/>
    </location>
</feature>
<dbReference type="GO" id="GO:0097526">
    <property type="term" value="C:spliceosomal tri-snRNP complex"/>
    <property type="evidence" value="ECO:0007669"/>
    <property type="project" value="TreeGrafter"/>
</dbReference>
<comment type="similarity">
    <text evidence="1">Belongs to the snRNP Sm proteins family.</text>
</comment>
<dbReference type="GO" id="GO:0005686">
    <property type="term" value="C:U2 snRNP"/>
    <property type="evidence" value="ECO:0007669"/>
    <property type="project" value="TreeGrafter"/>
</dbReference>
<evidence type="ECO:0000256" key="1">
    <source>
        <dbReference type="ARBA" id="ARBA00006850"/>
    </source>
</evidence>